<evidence type="ECO:0000313" key="8">
    <source>
        <dbReference type="Proteomes" id="UP000236546"/>
    </source>
</evidence>
<dbReference type="Pfam" id="PF00170">
    <property type="entry name" value="bZIP_1"/>
    <property type="match status" value="1"/>
</dbReference>
<evidence type="ECO:0000256" key="4">
    <source>
        <dbReference type="ARBA" id="ARBA00023242"/>
    </source>
</evidence>
<dbReference type="GO" id="GO:0005634">
    <property type="term" value="C:nucleus"/>
    <property type="evidence" value="ECO:0007669"/>
    <property type="project" value="UniProtKB-SubCell"/>
</dbReference>
<dbReference type="OrthoDB" id="295274at2759"/>
<dbReference type="InterPro" id="IPR046347">
    <property type="entry name" value="bZIP_sf"/>
</dbReference>
<feature type="compositionally biased region" description="Polar residues" evidence="5">
    <location>
        <begin position="103"/>
        <end position="120"/>
    </location>
</feature>
<dbReference type="EMBL" id="MTYH01000007">
    <property type="protein sequence ID" value="PNP48419.1"/>
    <property type="molecule type" value="Genomic_DNA"/>
</dbReference>
<dbReference type="CDD" id="cd14687">
    <property type="entry name" value="bZIP_ATF2"/>
    <property type="match status" value="1"/>
</dbReference>
<comment type="subcellular location">
    <subcellularLocation>
        <location evidence="1">Nucleus</location>
    </subcellularLocation>
</comment>
<dbReference type="PANTHER" id="PTHR19304">
    <property type="entry name" value="CYCLIC-AMP RESPONSE ELEMENT BINDING PROTEIN"/>
    <property type="match status" value="1"/>
</dbReference>
<dbReference type="PROSITE" id="PS50217">
    <property type="entry name" value="BZIP"/>
    <property type="match status" value="1"/>
</dbReference>
<dbReference type="Proteomes" id="UP000236546">
    <property type="component" value="Unassembled WGS sequence"/>
</dbReference>
<accession>A0A2K0TSB6</accession>
<comment type="caution">
    <text evidence="7">The sequence shown here is derived from an EMBL/GenBank/DDBJ whole genome shotgun (WGS) entry which is preliminary data.</text>
</comment>
<keyword evidence="2" id="KW-0805">Transcription regulation</keyword>
<feature type="region of interest" description="Disordered" evidence="5">
    <location>
        <begin position="88"/>
        <end position="157"/>
    </location>
</feature>
<dbReference type="PROSITE" id="PS00036">
    <property type="entry name" value="BZIP_BASIC"/>
    <property type="match status" value="1"/>
</dbReference>
<dbReference type="GO" id="GO:0003700">
    <property type="term" value="F:DNA-binding transcription factor activity"/>
    <property type="evidence" value="ECO:0007669"/>
    <property type="project" value="InterPro"/>
</dbReference>
<proteinExistence type="predicted"/>
<dbReference type="SMART" id="SM00338">
    <property type="entry name" value="BRLZ"/>
    <property type="match status" value="1"/>
</dbReference>
<name>A0A2K0TSB6_9HYPO</name>
<dbReference type="Gene3D" id="1.20.5.170">
    <property type="match status" value="1"/>
</dbReference>
<dbReference type="InterPro" id="IPR051027">
    <property type="entry name" value="bZIP_transcription_factors"/>
</dbReference>
<protein>
    <recommendedName>
        <fullName evidence="6">BZIP domain-containing protein</fullName>
    </recommendedName>
</protein>
<sequence length="266" mass="29718">MDSESAMTAAFIDPQLELMVQGTSAEGMQYHHPLSTSTAFEPWNSMFESIGELPQPAQDMGMVGSDLHSDETSFLSFSLSTEQDMQFPLSPLEGSANLDESPGGTSISTGLSEAGTSTDQKTPKAKQAKKARRRRSETEKKEQIKQRNRVAASKCRQKKKANVDELKEIKSSLEARNNDLYMEYQRLRQEIGQIKSDLIHHAECNDSNINRWVENEAKGYVEKLVRNDERQRMGSISSADGVVDAMHMSSHHETAMLSKDPYIGLD</sequence>
<feature type="compositionally biased region" description="Basic and acidic residues" evidence="5">
    <location>
        <begin position="136"/>
        <end position="145"/>
    </location>
</feature>
<organism evidence="7 8">
    <name type="scientific">Trichoderma gamsii</name>
    <dbReference type="NCBI Taxonomy" id="398673"/>
    <lineage>
        <taxon>Eukaryota</taxon>
        <taxon>Fungi</taxon>
        <taxon>Dikarya</taxon>
        <taxon>Ascomycota</taxon>
        <taxon>Pezizomycotina</taxon>
        <taxon>Sordariomycetes</taxon>
        <taxon>Hypocreomycetidae</taxon>
        <taxon>Hypocreales</taxon>
        <taxon>Hypocreaceae</taxon>
        <taxon>Trichoderma</taxon>
    </lineage>
</organism>
<keyword evidence="4" id="KW-0539">Nucleus</keyword>
<dbReference type="AlphaFoldDB" id="A0A2K0TSB6"/>
<dbReference type="SUPFAM" id="SSF57959">
    <property type="entry name" value="Leucine zipper domain"/>
    <property type="match status" value="1"/>
</dbReference>
<evidence type="ECO:0000256" key="5">
    <source>
        <dbReference type="SAM" id="MobiDB-lite"/>
    </source>
</evidence>
<feature type="compositionally biased region" description="Basic residues" evidence="5">
    <location>
        <begin position="123"/>
        <end position="135"/>
    </location>
</feature>
<gene>
    <name evidence="7" type="ORF">TGAMA5MH_00457</name>
</gene>
<evidence type="ECO:0000256" key="1">
    <source>
        <dbReference type="ARBA" id="ARBA00004123"/>
    </source>
</evidence>
<dbReference type="InterPro" id="IPR004827">
    <property type="entry name" value="bZIP"/>
</dbReference>
<evidence type="ECO:0000256" key="2">
    <source>
        <dbReference type="ARBA" id="ARBA00023015"/>
    </source>
</evidence>
<reference evidence="7 8" key="1">
    <citation type="submission" date="2017-02" db="EMBL/GenBank/DDBJ databases">
        <title>Genomes of Trichoderma spp. with biocontrol activity.</title>
        <authorList>
            <person name="Gardiner D."/>
            <person name="Kazan K."/>
            <person name="Vos C."/>
            <person name="Harvey P."/>
        </authorList>
    </citation>
    <scope>NUCLEOTIDE SEQUENCE [LARGE SCALE GENOMIC DNA]</scope>
    <source>
        <strain evidence="7 8">A5MH</strain>
    </source>
</reference>
<evidence type="ECO:0000259" key="6">
    <source>
        <dbReference type="PROSITE" id="PS50217"/>
    </source>
</evidence>
<evidence type="ECO:0000256" key="3">
    <source>
        <dbReference type="ARBA" id="ARBA00023163"/>
    </source>
</evidence>
<keyword evidence="3" id="KW-0804">Transcription</keyword>
<feature type="domain" description="BZIP" evidence="6">
    <location>
        <begin position="138"/>
        <end position="201"/>
    </location>
</feature>
<evidence type="ECO:0000313" key="7">
    <source>
        <dbReference type="EMBL" id="PNP48419.1"/>
    </source>
</evidence>